<keyword evidence="7 8" id="KW-0482">Metalloprotease</keyword>
<evidence type="ECO:0000256" key="3">
    <source>
        <dbReference type="ARBA" id="ARBA00022729"/>
    </source>
</evidence>
<dbReference type="EC" id="3.4.-.-" evidence="8"/>
<dbReference type="InterPro" id="IPR001915">
    <property type="entry name" value="Peptidase_M48"/>
</dbReference>
<accession>B8KWW6</accession>
<evidence type="ECO:0000256" key="5">
    <source>
        <dbReference type="ARBA" id="ARBA00022801"/>
    </source>
</evidence>
<dbReference type="GO" id="GO:0008270">
    <property type="term" value="F:zinc ion binding"/>
    <property type="evidence" value="ECO:0007669"/>
    <property type="project" value="UniProtKB-UniRule"/>
</dbReference>
<dbReference type="GO" id="GO:0051603">
    <property type="term" value="P:proteolysis involved in protein catabolic process"/>
    <property type="evidence" value="ECO:0007669"/>
    <property type="project" value="TreeGrafter"/>
</dbReference>
<evidence type="ECO:0000313" key="11">
    <source>
        <dbReference type="Proteomes" id="UP000004699"/>
    </source>
</evidence>
<keyword evidence="5 8" id="KW-0378">Hydrolase</keyword>
<keyword evidence="6 8" id="KW-0862">Zinc</keyword>
<comment type="cofactor">
    <cofactor evidence="8">
        <name>Zn(2+)</name>
        <dbReference type="ChEBI" id="CHEBI:29105"/>
    </cofactor>
    <text evidence="8">Binds 1 zinc ion per subunit.</text>
</comment>
<dbReference type="Pfam" id="PF01435">
    <property type="entry name" value="Peptidase_M48"/>
    <property type="match status" value="1"/>
</dbReference>
<dbReference type="eggNOG" id="COG4783">
    <property type="taxonomic scope" value="Bacteria"/>
</dbReference>
<dbReference type="AlphaFoldDB" id="B8KWW6"/>
<keyword evidence="1 8" id="KW-0645">Protease</keyword>
<dbReference type="InterPro" id="IPR030873">
    <property type="entry name" value="Protease_BepA"/>
</dbReference>
<comment type="subcellular location">
    <subcellularLocation>
        <location evidence="8">Periplasm</location>
    </subcellularLocation>
</comment>
<evidence type="ECO:0000256" key="7">
    <source>
        <dbReference type="ARBA" id="ARBA00023049"/>
    </source>
</evidence>
<dbReference type="EMBL" id="DS999411">
    <property type="protein sequence ID" value="EED36017.1"/>
    <property type="molecule type" value="Genomic_DNA"/>
</dbReference>
<dbReference type="Proteomes" id="UP000004699">
    <property type="component" value="Unassembled WGS sequence"/>
</dbReference>
<sequence length="488" mass="54058">MLIRGVALMSVFAISLAVGTDARSQDRDNSKLKIPNLGESSTSLFSADFEYEIGRTWLKVFRRQAPTIDDPLLYSYLENLVFELVNHSELQDRRIDLVIVDNPTINAFAVPGGVIGVHNGLFEYAQTEDEFATVIAHEIAHLSQRHFSRRVELGQKQQPLNIAGLIAGLVLAATVGGDAGMAALSTTQAAIQNSQLRYSRANEAEADRIGMQTLTAAGMDPYAAPQMFERMFSASRYSSGNRVPEFLRTHPLSEKRIADTRARALQHPRTIRPVSLDFQLMRARVKNHFARTPAEAVAMFNDELEGKQVSREANIYGLALALTDAGRADEAALALDGIWSGDPDRIEYVIADAEIELARGNPRKATEKLNQRLKLSPGNHPLTMAYAHALQQAGDSHVAEQVLVEQSRRKPTDPGLWYLLAEVQGLAGNIVGLHRSRAEYFILNGSFNQAKQQLTYALKLSKDNFTRSAKINERLEQVQAILNEIEKS</sequence>
<keyword evidence="2 8" id="KW-0479">Metal-binding</keyword>
<evidence type="ECO:0000259" key="9">
    <source>
        <dbReference type="Pfam" id="PF01435"/>
    </source>
</evidence>
<comment type="function">
    <text evidence="8">Functions as both a chaperone and a metalloprotease. Maintains the integrity of the outer membrane by promoting either the assembly or the elimination of outer membrane proteins, depending on their folding state.</text>
</comment>
<name>B8KWW6_9GAMM</name>
<keyword evidence="4 8" id="KW-0574">Periplasm</keyword>
<dbReference type="GO" id="GO:0004222">
    <property type="term" value="F:metalloendopeptidase activity"/>
    <property type="evidence" value="ECO:0007669"/>
    <property type="project" value="InterPro"/>
</dbReference>
<evidence type="ECO:0000313" key="10">
    <source>
        <dbReference type="EMBL" id="EED36017.1"/>
    </source>
</evidence>
<evidence type="ECO:0000256" key="1">
    <source>
        <dbReference type="ARBA" id="ARBA00022670"/>
    </source>
</evidence>
<dbReference type="CDD" id="cd07324">
    <property type="entry name" value="M48C_Oma1-like"/>
    <property type="match status" value="1"/>
</dbReference>
<keyword evidence="3 8" id="KW-0732">Signal</keyword>
<organism evidence="10 11">
    <name type="scientific">Luminiphilus syltensis NOR5-1B</name>
    <dbReference type="NCBI Taxonomy" id="565045"/>
    <lineage>
        <taxon>Bacteria</taxon>
        <taxon>Pseudomonadati</taxon>
        <taxon>Pseudomonadota</taxon>
        <taxon>Gammaproteobacteria</taxon>
        <taxon>Cellvibrionales</taxon>
        <taxon>Halieaceae</taxon>
        <taxon>Luminiphilus</taxon>
    </lineage>
</organism>
<feature type="binding site" evidence="8">
    <location>
        <position position="137"/>
    </location>
    <ligand>
        <name>Zn(2+)</name>
        <dbReference type="ChEBI" id="CHEBI:29105"/>
        <note>catalytic</note>
    </ligand>
</feature>
<keyword evidence="11" id="KW-1185">Reference proteome</keyword>
<dbReference type="SUPFAM" id="SSF48452">
    <property type="entry name" value="TPR-like"/>
    <property type="match status" value="1"/>
</dbReference>
<dbReference type="STRING" id="565045.NOR51B_1965"/>
<dbReference type="PANTHER" id="PTHR22726">
    <property type="entry name" value="METALLOENDOPEPTIDASE OMA1"/>
    <property type="match status" value="1"/>
</dbReference>
<proteinExistence type="inferred from homology"/>
<dbReference type="HOGENOM" id="CLU_030556_1_1_6"/>
<comment type="similarity">
    <text evidence="8">Belongs to the peptidase M48 family. BepA subfamily.</text>
</comment>
<dbReference type="InterPro" id="IPR011990">
    <property type="entry name" value="TPR-like_helical_dom_sf"/>
</dbReference>
<feature type="domain" description="Peptidase M48" evidence="9">
    <location>
        <begin position="75"/>
        <end position="263"/>
    </location>
</feature>
<evidence type="ECO:0000256" key="2">
    <source>
        <dbReference type="ARBA" id="ARBA00022723"/>
    </source>
</evidence>
<feature type="active site" description="Proton donor" evidence="8">
    <location>
        <position position="207"/>
    </location>
</feature>
<dbReference type="Gene3D" id="3.30.2010.10">
    <property type="entry name" value="Metalloproteases ('zincins'), catalytic domain"/>
    <property type="match status" value="1"/>
</dbReference>
<dbReference type="GO" id="GO:0042597">
    <property type="term" value="C:periplasmic space"/>
    <property type="evidence" value="ECO:0007669"/>
    <property type="project" value="UniProtKB-SubCell"/>
</dbReference>
<dbReference type="InterPro" id="IPR051156">
    <property type="entry name" value="Mito/Outer_Membr_Metalloprot"/>
</dbReference>
<dbReference type="HAMAP" id="MF_00997">
    <property type="entry name" value="Protease_BepA"/>
    <property type="match status" value="1"/>
</dbReference>
<evidence type="ECO:0000256" key="4">
    <source>
        <dbReference type="ARBA" id="ARBA00022764"/>
    </source>
</evidence>
<dbReference type="PANTHER" id="PTHR22726:SF1">
    <property type="entry name" value="METALLOENDOPEPTIDASE OMA1, MITOCHONDRIAL"/>
    <property type="match status" value="1"/>
</dbReference>
<feature type="active site" evidence="8">
    <location>
        <position position="138"/>
    </location>
</feature>
<feature type="binding site" evidence="8">
    <location>
        <position position="203"/>
    </location>
    <ligand>
        <name>Zn(2+)</name>
        <dbReference type="ChEBI" id="CHEBI:29105"/>
        <note>catalytic</note>
    </ligand>
</feature>
<dbReference type="GO" id="GO:0016020">
    <property type="term" value="C:membrane"/>
    <property type="evidence" value="ECO:0007669"/>
    <property type="project" value="InterPro"/>
</dbReference>
<gene>
    <name evidence="10" type="ORF">NOR51B_1965</name>
</gene>
<reference evidence="11" key="1">
    <citation type="journal article" date="2013" name="BMC Microbiol.">
        <title>Taxonomy and evolution of bacteriochlorophyll a-containing members of the OM60/NOR5 clade of marine gammaproteobacteria: description of Luminiphilus syltensis gen. nov., sp. nov., reclassification of Haliea rubra as Pseudohaliea rubra gen. nov., comb. nov., and emendation of Chromatocurvus halotolerans.</title>
        <authorList>
            <person name="Spring S."/>
            <person name="Riedel T."/>
            <person name="Sproer C."/>
            <person name="Yan S."/>
            <person name="Harder J."/>
            <person name="Fuchs B.M."/>
        </authorList>
    </citation>
    <scope>NUCLEOTIDE SEQUENCE [LARGE SCALE GENOMIC DNA]</scope>
    <source>
        <strain evidence="11">NOR51-B</strain>
    </source>
</reference>
<dbReference type="Gene3D" id="1.25.40.10">
    <property type="entry name" value="Tetratricopeptide repeat domain"/>
    <property type="match status" value="1"/>
</dbReference>
<evidence type="ECO:0000256" key="8">
    <source>
        <dbReference type="HAMAP-Rule" id="MF_00997"/>
    </source>
</evidence>
<dbReference type="RefSeq" id="WP_009020761.1">
    <property type="nucleotide sequence ID" value="NZ_DS999411.1"/>
</dbReference>
<feature type="binding site" evidence="8">
    <location>
        <position position="141"/>
    </location>
    <ligand>
        <name>Zn(2+)</name>
        <dbReference type="ChEBI" id="CHEBI:29105"/>
        <note>catalytic</note>
    </ligand>
</feature>
<evidence type="ECO:0000256" key="6">
    <source>
        <dbReference type="ARBA" id="ARBA00022833"/>
    </source>
</evidence>
<protein>
    <recommendedName>
        <fullName evidence="8">Putative beta-barrel assembly-enhancing protease</fullName>
        <ecNumber evidence="8">3.4.-.-</ecNumber>
    </recommendedName>
</protein>